<dbReference type="SUPFAM" id="SSF50978">
    <property type="entry name" value="WD40 repeat-like"/>
    <property type="match status" value="1"/>
</dbReference>
<feature type="compositionally biased region" description="Acidic residues" evidence="7">
    <location>
        <begin position="109"/>
        <end position="122"/>
    </location>
</feature>
<evidence type="ECO:0000256" key="2">
    <source>
        <dbReference type="ARBA" id="ARBA00022552"/>
    </source>
</evidence>
<dbReference type="GO" id="GO:0006364">
    <property type="term" value="P:rRNA processing"/>
    <property type="evidence" value="ECO:0007669"/>
    <property type="project" value="UniProtKB-KW"/>
</dbReference>
<feature type="compositionally biased region" description="Acidic residues" evidence="7">
    <location>
        <begin position="159"/>
        <end position="168"/>
    </location>
</feature>
<protein>
    <recommendedName>
        <fullName evidence="10">U3 small nucleolar RNA-associated protein 18 homolog</fullName>
    </recommendedName>
</protein>
<keyword evidence="5" id="KW-0539">Nucleus</keyword>
<evidence type="ECO:0000256" key="3">
    <source>
        <dbReference type="ARBA" id="ARBA00022574"/>
    </source>
</evidence>
<accession>A0A9Q1EUR5</accession>
<dbReference type="AlphaFoldDB" id="A0A9Q1EUR5"/>
<dbReference type="Proteomes" id="UP001152622">
    <property type="component" value="Chromosome 12"/>
</dbReference>
<evidence type="ECO:0000256" key="6">
    <source>
        <dbReference type="ARBA" id="ARBA00025767"/>
    </source>
</evidence>
<dbReference type="GO" id="GO:0034388">
    <property type="term" value="C:Pwp2p-containing subcomplex of 90S preribosome"/>
    <property type="evidence" value="ECO:0007669"/>
    <property type="project" value="TreeGrafter"/>
</dbReference>
<feature type="region of interest" description="Disordered" evidence="7">
    <location>
        <begin position="71"/>
        <end position="168"/>
    </location>
</feature>
<dbReference type="InterPro" id="IPR001680">
    <property type="entry name" value="WD40_rpt"/>
</dbReference>
<comment type="subcellular location">
    <subcellularLocation>
        <location evidence="1">Nucleus</location>
        <location evidence="1">Nucleolus</location>
    </subcellularLocation>
</comment>
<feature type="compositionally biased region" description="Polar residues" evidence="7">
    <location>
        <begin position="1"/>
        <end position="10"/>
    </location>
</feature>
<organism evidence="8 9">
    <name type="scientific">Synaphobranchus kaupii</name>
    <name type="common">Kaup's arrowtooth eel</name>
    <dbReference type="NCBI Taxonomy" id="118154"/>
    <lineage>
        <taxon>Eukaryota</taxon>
        <taxon>Metazoa</taxon>
        <taxon>Chordata</taxon>
        <taxon>Craniata</taxon>
        <taxon>Vertebrata</taxon>
        <taxon>Euteleostomi</taxon>
        <taxon>Actinopterygii</taxon>
        <taxon>Neopterygii</taxon>
        <taxon>Teleostei</taxon>
        <taxon>Anguilliformes</taxon>
        <taxon>Synaphobranchidae</taxon>
        <taxon>Synaphobranchus</taxon>
    </lineage>
</organism>
<reference evidence="8" key="1">
    <citation type="journal article" date="2023" name="Science">
        <title>Genome structures resolve the early diversification of teleost fishes.</title>
        <authorList>
            <person name="Parey E."/>
            <person name="Louis A."/>
            <person name="Montfort J."/>
            <person name="Bouchez O."/>
            <person name="Roques C."/>
            <person name="Iampietro C."/>
            <person name="Lluch J."/>
            <person name="Castinel A."/>
            <person name="Donnadieu C."/>
            <person name="Desvignes T."/>
            <person name="Floi Bucao C."/>
            <person name="Jouanno E."/>
            <person name="Wen M."/>
            <person name="Mejri S."/>
            <person name="Dirks R."/>
            <person name="Jansen H."/>
            <person name="Henkel C."/>
            <person name="Chen W.J."/>
            <person name="Zahm M."/>
            <person name="Cabau C."/>
            <person name="Klopp C."/>
            <person name="Thompson A.W."/>
            <person name="Robinson-Rechavi M."/>
            <person name="Braasch I."/>
            <person name="Lecointre G."/>
            <person name="Bobe J."/>
            <person name="Postlethwait J.H."/>
            <person name="Berthelot C."/>
            <person name="Roest Crollius H."/>
            <person name="Guiguen Y."/>
        </authorList>
    </citation>
    <scope>NUCLEOTIDE SEQUENCE</scope>
    <source>
        <strain evidence="8">WJC10195</strain>
    </source>
</reference>
<dbReference type="PANTHER" id="PTHR18359">
    <property type="entry name" value="WD-REPEAT PROTEIN-RELATED"/>
    <property type="match status" value="1"/>
</dbReference>
<evidence type="ECO:0000256" key="1">
    <source>
        <dbReference type="ARBA" id="ARBA00004604"/>
    </source>
</evidence>
<dbReference type="InterPro" id="IPR015943">
    <property type="entry name" value="WD40/YVTN_repeat-like_dom_sf"/>
</dbReference>
<keyword evidence="4" id="KW-0677">Repeat</keyword>
<evidence type="ECO:0000256" key="5">
    <source>
        <dbReference type="ARBA" id="ARBA00023242"/>
    </source>
</evidence>
<dbReference type="EMBL" id="JAINUF010000012">
    <property type="protein sequence ID" value="KAJ8345405.1"/>
    <property type="molecule type" value="Genomic_DNA"/>
</dbReference>
<comment type="caution">
    <text evidence="8">The sequence shown here is derived from an EMBL/GenBank/DDBJ whole genome shotgun (WGS) entry which is preliminary data.</text>
</comment>
<evidence type="ECO:0000256" key="4">
    <source>
        <dbReference type="ARBA" id="ARBA00022737"/>
    </source>
</evidence>
<keyword evidence="3" id="KW-0853">WD repeat</keyword>
<gene>
    <name evidence="8" type="ORF">SKAU_G00295980</name>
</gene>
<dbReference type="PANTHER" id="PTHR18359:SF0">
    <property type="entry name" value="U3 SMALL NUCLEOLAR RNA-ASSOCIATED PROTEIN 18 HOMOLOG"/>
    <property type="match status" value="1"/>
</dbReference>
<comment type="similarity">
    <text evidence="6">Belongs to the WD repeat UTP18 family.</text>
</comment>
<keyword evidence="9" id="KW-1185">Reference proteome</keyword>
<sequence length="291" mass="32322">MDETSPNCTPRGNVLKRAPSADVDSAQLLKEESKRQKHLKRARALGEKDESERLLEDLVFGAEDKLVEKLSWKDEDHVGSGLLDDESSDSEIENESRLKVPAARRAVWDDDDDDEAAAEAEENAFQAETAAEAPRTVPEGDGRNPILGRGRLKKKKKDDDDEEDDDDDNLLRKTGNFVASSESLPKGIIQIKKCLEANNDCLSEGRLSTVQFHPSAQVVMTAGVDHNISLFQVDGKSNPKIQSLHLEKFPVHKAQFSSDGEQVIATSSRNKLFYVYDMMEGKVIPIYGGQR</sequence>
<name>A0A9Q1EUR5_SYNKA</name>
<dbReference type="InterPro" id="IPR045161">
    <property type="entry name" value="Utp18"/>
</dbReference>
<feature type="region of interest" description="Disordered" evidence="7">
    <location>
        <begin position="1"/>
        <end position="35"/>
    </location>
</feature>
<evidence type="ECO:0000313" key="9">
    <source>
        <dbReference type="Proteomes" id="UP001152622"/>
    </source>
</evidence>
<dbReference type="SMART" id="SM00320">
    <property type="entry name" value="WD40"/>
    <property type="match status" value="2"/>
</dbReference>
<dbReference type="Gene3D" id="2.130.10.10">
    <property type="entry name" value="YVTN repeat-like/Quinoprotein amine dehydrogenase"/>
    <property type="match status" value="1"/>
</dbReference>
<evidence type="ECO:0000313" key="8">
    <source>
        <dbReference type="EMBL" id="KAJ8345405.1"/>
    </source>
</evidence>
<keyword evidence="2" id="KW-0698">rRNA processing</keyword>
<proteinExistence type="inferred from homology"/>
<evidence type="ECO:0000256" key="7">
    <source>
        <dbReference type="SAM" id="MobiDB-lite"/>
    </source>
</evidence>
<dbReference type="GO" id="GO:0032040">
    <property type="term" value="C:small-subunit processome"/>
    <property type="evidence" value="ECO:0007669"/>
    <property type="project" value="TreeGrafter"/>
</dbReference>
<dbReference type="InterPro" id="IPR036322">
    <property type="entry name" value="WD40_repeat_dom_sf"/>
</dbReference>
<dbReference type="OrthoDB" id="8958758at2759"/>
<evidence type="ECO:0008006" key="10">
    <source>
        <dbReference type="Google" id="ProtNLM"/>
    </source>
</evidence>
<feature type="compositionally biased region" description="Low complexity" evidence="7">
    <location>
        <begin position="123"/>
        <end position="133"/>
    </location>
</feature>
<feature type="compositionally biased region" description="Acidic residues" evidence="7">
    <location>
        <begin position="83"/>
        <end position="93"/>
    </location>
</feature>